<dbReference type="OrthoDB" id="9788191at2"/>
<keyword evidence="4 5" id="KW-0143">Chaperone</keyword>
<dbReference type="KEGG" id="sphj:BSL82_08010"/>
<evidence type="ECO:0000256" key="1">
    <source>
        <dbReference type="ARBA" id="ARBA00022490"/>
    </source>
</evidence>
<proteinExistence type="inferred from homology"/>
<evidence type="ECO:0000256" key="4">
    <source>
        <dbReference type="ARBA" id="ARBA00023186"/>
    </source>
</evidence>
<keyword evidence="3 5" id="KW-0698">rRNA processing</keyword>
<dbReference type="InterPro" id="IPR009000">
    <property type="entry name" value="Transl_B-barrel_sf"/>
</dbReference>
<dbReference type="NCBIfam" id="TIGR02273">
    <property type="entry name" value="16S_RimM"/>
    <property type="match status" value="1"/>
</dbReference>
<dbReference type="GO" id="GO:0042274">
    <property type="term" value="P:ribosomal small subunit biogenesis"/>
    <property type="evidence" value="ECO:0007669"/>
    <property type="project" value="UniProtKB-UniRule"/>
</dbReference>
<dbReference type="GO" id="GO:0005737">
    <property type="term" value="C:cytoplasm"/>
    <property type="evidence" value="ECO:0007669"/>
    <property type="project" value="UniProtKB-SubCell"/>
</dbReference>
<dbReference type="SUPFAM" id="SSF50346">
    <property type="entry name" value="PRC-barrel domain"/>
    <property type="match status" value="1"/>
</dbReference>
<evidence type="ECO:0000259" key="6">
    <source>
        <dbReference type="Pfam" id="PF01782"/>
    </source>
</evidence>
<evidence type="ECO:0000313" key="9">
    <source>
        <dbReference type="Proteomes" id="UP000182063"/>
    </source>
</evidence>
<comment type="subunit">
    <text evidence="5">Binds ribosomal protein uS19.</text>
</comment>
<dbReference type="InterPro" id="IPR036976">
    <property type="entry name" value="RimM_N_sf"/>
</dbReference>
<evidence type="ECO:0000313" key="8">
    <source>
        <dbReference type="EMBL" id="API59260.1"/>
    </source>
</evidence>
<dbReference type="PANTHER" id="PTHR33692">
    <property type="entry name" value="RIBOSOME MATURATION FACTOR RIMM"/>
    <property type="match status" value="1"/>
</dbReference>
<dbReference type="PANTHER" id="PTHR33692:SF1">
    <property type="entry name" value="RIBOSOME MATURATION FACTOR RIMM"/>
    <property type="match status" value="1"/>
</dbReference>
<evidence type="ECO:0000259" key="7">
    <source>
        <dbReference type="Pfam" id="PF24986"/>
    </source>
</evidence>
<keyword evidence="2 5" id="KW-0690">Ribosome biogenesis</keyword>
<evidence type="ECO:0000256" key="2">
    <source>
        <dbReference type="ARBA" id="ARBA00022517"/>
    </source>
</evidence>
<keyword evidence="9" id="KW-1185">Reference proteome</keyword>
<dbReference type="Gene3D" id="2.30.30.240">
    <property type="entry name" value="PRC-barrel domain"/>
    <property type="match status" value="1"/>
</dbReference>
<dbReference type="GO" id="GO:0005840">
    <property type="term" value="C:ribosome"/>
    <property type="evidence" value="ECO:0007669"/>
    <property type="project" value="InterPro"/>
</dbReference>
<keyword evidence="1 5" id="KW-0963">Cytoplasm</keyword>
<name>A0A1L3ZUI8_9SPHN</name>
<dbReference type="Pfam" id="PF01782">
    <property type="entry name" value="RimM"/>
    <property type="match status" value="1"/>
</dbReference>
<protein>
    <recommendedName>
        <fullName evidence="5">Ribosome maturation factor RimM</fullName>
    </recommendedName>
</protein>
<comment type="function">
    <text evidence="5">An accessory protein needed during the final step in the assembly of 30S ribosomal subunit, possibly for assembly of the head region. Essential for efficient processing of 16S rRNA. May be needed both before and after RbfA during the maturation of 16S rRNA. It has affinity for free ribosomal 30S subunits but not for 70S ribosomes.</text>
</comment>
<comment type="domain">
    <text evidence="5">The PRC barrel domain binds ribosomal protein uS19.</text>
</comment>
<accession>A0A1L3ZUI8</accession>
<dbReference type="InterPro" id="IPR011033">
    <property type="entry name" value="PRC_barrel-like_sf"/>
</dbReference>
<dbReference type="Gene3D" id="2.40.30.60">
    <property type="entry name" value="RimM"/>
    <property type="match status" value="1"/>
</dbReference>
<comment type="subcellular location">
    <subcellularLocation>
        <location evidence="5">Cytoplasm</location>
    </subcellularLocation>
</comment>
<dbReference type="GO" id="GO:0043022">
    <property type="term" value="F:ribosome binding"/>
    <property type="evidence" value="ECO:0007669"/>
    <property type="project" value="InterPro"/>
</dbReference>
<dbReference type="AlphaFoldDB" id="A0A1L3ZUI8"/>
<dbReference type="GO" id="GO:0006364">
    <property type="term" value="P:rRNA processing"/>
    <property type="evidence" value="ECO:0007669"/>
    <property type="project" value="UniProtKB-UniRule"/>
</dbReference>
<dbReference type="HAMAP" id="MF_00014">
    <property type="entry name" value="Ribosome_mat_RimM"/>
    <property type="match status" value="1"/>
</dbReference>
<evidence type="ECO:0000256" key="3">
    <source>
        <dbReference type="ARBA" id="ARBA00022552"/>
    </source>
</evidence>
<dbReference type="EMBL" id="CP018221">
    <property type="protein sequence ID" value="API59260.1"/>
    <property type="molecule type" value="Genomic_DNA"/>
</dbReference>
<feature type="domain" description="Ribosome maturation factor RimM PRC barrel" evidence="7">
    <location>
        <begin position="97"/>
        <end position="148"/>
    </location>
</feature>
<dbReference type="STRING" id="1921510.BSL82_08010"/>
<dbReference type="Proteomes" id="UP000182063">
    <property type="component" value="Chromosome"/>
</dbReference>
<dbReference type="Pfam" id="PF24986">
    <property type="entry name" value="PRC_RimM"/>
    <property type="match status" value="1"/>
</dbReference>
<dbReference type="InterPro" id="IPR002676">
    <property type="entry name" value="RimM_N"/>
</dbReference>
<comment type="similarity">
    <text evidence="5">Belongs to the RimM family.</text>
</comment>
<gene>
    <name evidence="5" type="primary">rimM</name>
    <name evidence="8" type="ORF">BSL82_08010</name>
</gene>
<dbReference type="InterPro" id="IPR011961">
    <property type="entry name" value="RimM"/>
</dbReference>
<dbReference type="SUPFAM" id="SSF50447">
    <property type="entry name" value="Translation proteins"/>
    <property type="match status" value="1"/>
</dbReference>
<dbReference type="InterPro" id="IPR056792">
    <property type="entry name" value="PRC_RimM"/>
</dbReference>
<evidence type="ECO:0000256" key="5">
    <source>
        <dbReference type="HAMAP-Rule" id="MF_00014"/>
    </source>
</evidence>
<reference evidence="9" key="1">
    <citation type="submission" date="2016-11" db="EMBL/GenBank/DDBJ databases">
        <title>Complete Genome Sequence of alachlor-degrading Sphingomonas sp. strain JJ-A5.</title>
        <authorList>
            <person name="Lee H."/>
            <person name="Ka J.-O."/>
        </authorList>
    </citation>
    <scope>NUCLEOTIDE SEQUENCE [LARGE SCALE GENOMIC DNA]</scope>
    <source>
        <strain evidence="9">JJ-A5</strain>
    </source>
</reference>
<dbReference type="RefSeq" id="WP_072596809.1">
    <property type="nucleotide sequence ID" value="NZ_CP018221.1"/>
</dbReference>
<feature type="domain" description="RimM N-terminal" evidence="6">
    <location>
        <begin position="8"/>
        <end position="84"/>
    </location>
</feature>
<organism evidence="8 9">
    <name type="scientific">Tardibacter chloracetimidivorans</name>
    <dbReference type="NCBI Taxonomy" id="1921510"/>
    <lineage>
        <taxon>Bacteria</taxon>
        <taxon>Pseudomonadati</taxon>
        <taxon>Pseudomonadota</taxon>
        <taxon>Alphaproteobacteria</taxon>
        <taxon>Sphingomonadales</taxon>
        <taxon>Sphingomonadaceae</taxon>
        <taxon>Tardibacter</taxon>
    </lineage>
</organism>
<sequence>MAEKLVTLAAVAGAHGIGGEVRLKLFAHDIESLKRHRTFDAGGRMLSLKSIRPDKGDAVARFAEVSDRTDAEKLRGTVLAVARESLPPLGEGEYYHADLIGLPCTSTTGEDLGHVVAVDNYGAGDVIEIERPDGGRFMVSMNREAVPQWSAEGMVIDASFAA</sequence>